<evidence type="ECO:0000313" key="5">
    <source>
        <dbReference type="Proteomes" id="UP000248783"/>
    </source>
</evidence>
<keyword evidence="5" id="KW-1185">Reference proteome</keyword>
<keyword evidence="2 4" id="KW-0067">ATP-binding</keyword>
<organism evidence="4 5">
    <name type="scientific">Xylanimonas oleitrophica</name>
    <dbReference type="NCBI Taxonomy" id="2607479"/>
    <lineage>
        <taxon>Bacteria</taxon>
        <taxon>Bacillati</taxon>
        <taxon>Actinomycetota</taxon>
        <taxon>Actinomycetes</taxon>
        <taxon>Micrococcales</taxon>
        <taxon>Promicromonosporaceae</taxon>
        <taxon>Xylanimonas</taxon>
    </lineage>
</organism>
<dbReference type="PANTHER" id="PTHR43158">
    <property type="entry name" value="SKFA PEPTIDE EXPORT ATP-BINDING PROTEIN SKFE"/>
    <property type="match status" value="1"/>
</dbReference>
<dbReference type="RefSeq" id="WP_111251469.1">
    <property type="nucleotide sequence ID" value="NZ_QKWH01000010.1"/>
</dbReference>
<reference evidence="4 5" key="1">
    <citation type="submission" date="2018-06" db="EMBL/GenBank/DDBJ databases">
        <title>Whole genome sequencing of a novel hydrocarbon degrading bacterial strain, PW21 isolated from oil contaminated produced water sample.</title>
        <authorList>
            <person name="Nagkirti P."/>
            <person name="Shaikh A."/>
            <person name="Gowdaman V."/>
            <person name="Engineer A.E."/>
            <person name="Dagar S."/>
            <person name="Dhakephalkar P.K."/>
        </authorList>
    </citation>
    <scope>NUCLEOTIDE SEQUENCE [LARGE SCALE GENOMIC DNA]</scope>
    <source>
        <strain evidence="4 5">PW21</strain>
    </source>
</reference>
<evidence type="ECO:0000313" key="4">
    <source>
        <dbReference type="EMBL" id="PZR52355.1"/>
    </source>
</evidence>
<accession>A0A2W5WX40</accession>
<name>A0A2W5WX40_9MICO</name>
<proteinExistence type="predicted"/>
<evidence type="ECO:0000259" key="3">
    <source>
        <dbReference type="PROSITE" id="PS50893"/>
    </source>
</evidence>
<keyword evidence="1" id="KW-0547">Nucleotide-binding</keyword>
<gene>
    <name evidence="4" type="ORF">DNL40_11805</name>
</gene>
<dbReference type="Pfam" id="PF00005">
    <property type="entry name" value="ABC_tran"/>
    <property type="match status" value="1"/>
</dbReference>
<sequence>MPTPEPFGARLDDVVVRYGRATPAQEPAHDPGQRDAATALAGATVAFRPGVITGVLGRNGAGKTTMLQLLAGLTRPTSGTVVVGPEGALGDPWEDARLTSGTQLVRESGDLMEDERVRTSLGYYAAVRPCWDEELAGRLLDRFEVDVRKKPTALSRGKLSAVGATVALASRAPLTIFDEVYLGMDAPTRYAFYDEILADYAAHPRTILLSSHLVEEAERLFEDVVVIDRGRVLLAESADEMRSRGFSLTGPASAVERAAAGRRVLHRQQLGGTVQLTLEGTPDDGELAAARAAGVEVGGVGLQDLFVRLTEPRAEHVAPNSKETVR</sequence>
<dbReference type="PANTHER" id="PTHR43158:SF5">
    <property type="entry name" value="ABC TRANSPORTER, ATP-BINDING PROTEIN"/>
    <property type="match status" value="1"/>
</dbReference>
<dbReference type="Gene3D" id="3.40.50.300">
    <property type="entry name" value="P-loop containing nucleotide triphosphate hydrolases"/>
    <property type="match status" value="1"/>
</dbReference>
<evidence type="ECO:0000256" key="2">
    <source>
        <dbReference type="ARBA" id="ARBA00022840"/>
    </source>
</evidence>
<dbReference type="InterPro" id="IPR003439">
    <property type="entry name" value="ABC_transporter-like_ATP-bd"/>
</dbReference>
<feature type="domain" description="ABC transporter" evidence="3">
    <location>
        <begin position="9"/>
        <end position="254"/>
    </location>
</feature>
<dbReference type="InterPro" id="IPR027417">
    <property type="entry name" value="P-loop_NTPase"/>
</dbReference>
<dbReference type="InterPro" id="IPR003593">
    <property type="entry name" value="AAA+_ATPase"/>
</dbReference>
<dbReference type="GO" id="GO:0005524">
    <property type="term" value="F:ATP binding"/>
    <property type="evidence" value="ECO:0007669"/>
    <property type="project" value="UniProtKB-KW"/>
</dbReference>
<dbReference type="EMBL" id="QKWH01000010">
    <property type="protein sequence ID" value="PZR52355.1"/>
    <property type="molecule type" value="Genomic_DNA"/>
</dbReference>
<protein>
    <submittedName>
        <fullName evidence="4">ABC transporter ATP-binding protein</fullName>
    </submittedName>
</protein>
<comment type="caution">
    <text evidence="4">The sequence shown here is derived from an EMBL/GenBank/DDBJ whole genome shotgun (WGS) entry which is preliminary data.</text>
</comment>
<dbReference type="AlphaFoldDB" id="A0A2W5WX40"/>
<evidence type="ECO:0000256" key="1">
    <source>
        <dbReference type="ARBA" id="ARBA00022741"/>
    </source>
</evidence>
<dbReference type="SMART" id="SM00382">
    <property type="entry name" value="AAA"/>
    <property type="match status" value="1"/>
</dbReference>
<dbReference type="PROSITE" id="PS50893">
    <property type="entry name" value="ABC_TRANSPORTER_2"/>
    <property type="match status" value="1"/>
</dbReference>
<dbReference type="Proteomes" id="UP000248783">
    <property type="component" value="Unassembled WGS sequence"/>
</dbReference>
<dbReference type="SUPFAM" id="SSF52540">
    <property type="entry name" value="P-loop containing nucleoside triphosphate hydrolases"/>
    <property type="match status" value="1"/>
</dbReference>
<dbReference type="GO" id="GO:0016887">
    <property type="term" value="F:ATP hydrolysis activity"/>
    <property type="evidence" value="ECO:0007669"/>
    <property type="project" value="InterPro"/>
</dbReference>